<dbReference type="AlphaFoldDB" id="A0A2M4D6M5"/>
<organism evidence="1">
    <name type="scientific">Anopheles darlingi</name>
    <name type="common">Mosquito</name>
    <dbReference type="NCBI Taxonomy" id="43151"/>
    <lineage>
        <taxon>Eukaryota</taxon>
        <taxon>Metazoa</taxon>
        <taxon>Ecdysozoa</taxon>
        <taxon>Arthropoda</taxon>
        <taxon>Hexapoda</taxon>
        <taxon>Insecta</taxon>
        <taxon>Pterygota</taxon>
        <taxon>Neoptera</taxon>
        <taxon>Endopterygota</taxon>
        <taxon>Diptera</taxon>
        <taxon>Nematocera</taxon>
        <taxon>Culicoidea</taxon>
        <taxon>Culicidae</taxon>
        <taxon>Anophelinae</taxon>
        <taxon>Anopheles</taxon>
    </lineage>
</organism>
<reference evidence="1" key="1">
    <citation type="submission" date="2018-01" db="EMBL/GenBank/DDBJ databases">
        <title>An insight into the sialome of Amazonian anophelines.</title>
        <authorList>
            <person name="Ribeiro J.M."/>
            <person name="Scarpassa V."/>
            <person name="Calvo E."/>
        </authorList>
    </citation>
    <scope>NUCLEOTIDE SEQUENCE</scope>
</reference>
<evidence type="ECO:0000313" key="1">
    <source>
        <dbReference type="EMBL" id="MBW72748.1"/>
    </source>
</evidence>
<sequence>MRIAGMILIFTSIVAHFSRVYFVYAYQLKFEATQQFLSHRIAGLLTVRQCTGKKEQIDIRNILPAKPLNNCYW</sequence>
<protein>
    <submittedName>
        <fullName evidence="1">Putative secreted protein</fullName>
    </submittedName>
</protein>
<proteinExistence type="predicted"/>
<dbReference type="EMBL" id="GGFL01008570">
    <property type="protein sequence ID" value="MBW72748.1"/>
    <property type="molecule type" value="Transcribed_RNA"/>
</dbReference>
<accession>A0A2M4D6M5</accession>
<name>A0A2M4D6M5_ANODA</name>